<dbReference type="PANTHER" id="PTHR21137:SF35">
    <property type="entry name" value="ODORANT RECEPTOR 19A-RELATED"/>
    <property type="match status" value="1"/>
</dbReference>
<evidence type="ECO:0000256" key="7">
    <source>
        <dbReference type="ARBA" id="ARBA00023136"/>
    </source>
</evidence>
<comment type="similarity">
    <text evidence="10">Belongs to the insect chemoreceptor superfamily. Heteromeric odorant receptor channel (TC 1.A.69) family.</text>
</comment>
<dbReference type="GO" id="GO:0005886">
    <property type="term" value="C:plasma membrane"/>
    <property type="evidence" value="ECO:0000318"/>
    <property type="project" value="GO_Central"/>
</dbReference>
<dbReference type="HOGENOM" id="CLU_059644_1_0_1"/>
<feature type="transmembrane region" description="Helical" evidence="10">
    <location>
        <begin position="75"/>
        <end position="96"/>
    </location>
</feature>
<keyword evidence="5 10" id="KW-0552">Olfaction</keyword>
<dbReference type="GO" id="GO:0005549">
    <property type="term" value="F:odorant binding"/>
    <property type="evidence" value="ECO:0007669"/>
    <property type="project" value="InterPro"/>
</dbReference>
<dbReference type="GO" id="GO:0007165">
    <property type="term" value="P:signal transduction"/>
    <property type="evidence" value="ECO:0007669"/>
    <property type="project" value="UniProtKB-KW"/>
</dbReference>
<dbReference type="Proteomes" id="UP000007266">
    <property type="component" value="Linkage group 10"/>
</dbReference>
<proteinExistence type="inferred from homology"/>
<evidence type="ECO:0000256" key="8">
    <source>
        <dbReference type="ARBA" id="ARBA00023170"/>
    </source>
</evidence>
<protein>
    <recommendedName>
        <fullName evidence="10">Odorant receptor</fullName>
    </recommendedName>
</protein>
<feature type="transmembrane region" description="Helical" evidence="10">
    <location>
        <begin position="129"/>
        <end position="150"/>
    </location>
</feature>
<dbReference type="PhylomeDB" id="D6X4L4"/>
<gene>
    <name evidence="11" type="primary">Or319</name>
    <name evidence="11" type="ORF">TcasGA2_TC030430</name>
</gene>
<comment type="subcellular location">
    <subcellularLocation>
        <location evidence="1 10">Cell membrane</location>
        <topology evidence="1 10">Multi-pass membrane protein</topology>
    </subcellularLocation>
</comment>
<keyword evidence="7 10" id="KW-0472">Membrane</keyword>
<sequence length="387" mass="45456">MLINCYIFTILISFSEMLNPQHDRDALKIVKFLASDIFHNKSAKLFLLIVALIHGSVTLIQIYCTLANPDIKDFILKAPIFFGMFFPLTGVITLLLRPELIDDVPQYMKNWSMENVDAKIHTWVQITRIYGVGTFILAFICGLSYSQFLINENQFFFFYQFLDDFVPKYEFRIFCKIIYKATFPVMFYAAVLHAIQTAYGTQHMKFQLIMLREKIEKIDCNEKHQKKIRQKLIYCIRRHDSIITFGRNKMEQMSELIGIFLTIATLCFISILIFMFAGPFYKEYYVRLCLTCATAVAAFGSLLVFGQKLEDEIEQLATVTYNLKWYNFDVENRKIYLLFLLNVMKTFQVKYLDFAINYRLGLSIVRTVYSVLSVMLKMDSKLYDKQN</sequence>
<keyword evidence="3 10" id="KW-0716">Sensory transduction</keyword>
<dbReference type="AlphaFoldDB" id="D6X4L4"/>
<evidence type="ECO:0000256" key="6">
    <source>
        <dbReference type="ARBA" id="ARBA00022989"/>
    </source>
</evidence>
<accession>D6X4L4</accession>
<dbReference type="InterPro" id="IPR004117">
    <property type="entry name" value="7tm6_olfct_rcpt"/>
</dbReference>
<name>D6X4L4_TRICA</name>
<evidence type="ECO:0000256" key="1">
    <source>
        <dbReference type="ARBA" id="ARBA00004651"/>
    </source>
</evidence>
<feature type="transmembrane region" description="Helical" evidence="10">
    <location>
        <begin position="177"/>
        <end position="195"/>
    </location>
</feature>
<keyword evidence="12" id="KW-1185">Reference proteome</keyword>
<dbReference type="GO" id="GO:0004984">
    <property type="term" value="F:olfactory receptor activity"/>
    <property type="evidence" value="ECO:0000318"/>
    <property type="project" value="GO_Central"/>
</dbReference>
<evidence type="ECO:0000313" key="11">
    <source>
        <dbReference type="EMBL" id="EEZ97788.1"/>
    </source>
</evidence>
<dbReference type="PANTHER" id="PTHR21137">
    <property type="entry name" value="ODORANT RECEPTOR"/>
    <property type="match status" value="1"/>
</dbReference>
<evidence type="ECO:0000256" key="2">
    <source>
        <dbReference type="ARBA" id="ARBA00022475"/>
    </source>
</evidence>
<feature type="transmembrane region" description="Helical" evidence="10">
    <location>
        <begin position="256"/>
        <end position="278"/>
    </location>
</feature>
<organism evidence="11 12">
    <name type="scientific">Tribolium castaneum</name>
    <name type="common">Red flour beetle</name>
    <dbReference type="NCBI Taxonomy" id="7070"/>
    <lineage>
        <taxon>Eukaryota</taxon>
        <taxon>Metazoa</taxon>
        <taxon>Ecdysozoa</taxon>
        <taxon>Arthropoda</taxon>
        <taxon>Hexapoda</taxon>
        <taxon>Insecta</taxon>
        <taxon>Pterygota</taxon>
        <taxon>Neoptera</taxon>
        <taxon>Endopterygota</taxon>
        <taxon>Coleoptera</taxon>
        <taxon>Polyphaga</taxon>
        <taxon>Cucujiformia</taxon>
        <taxon>Tenebrionidae</taxon>
        <taxon>Tenebrionidae incertae sedis</taxon>
        <taxon>Tribolium</taxon>
    </lineage>
</organism>
<feature type="transmembrane region" description="Helical" evidence="10">
    <location>
        <begin position="284"/>
        <end position="305"/>
    </location>
</feature>
<evidence type="ECO:0000256" key="10">
    <source>
        <dbReference type="RuleBase" id="RU351113"/>
    </source>
</evidence>
<keyword evidence="6 10" id="KW-1133">Transmembrane helix</keyword>
<feature type="transmembrane region" description="Helical" evidence="10">
    <location>
        <begin position="45"/>
        <end position="63"/>
    </location>
</feature>
<evidence type="ECO:0000313" key="12">
    <source>
        <dbReference type="Proteomes" id="UP000007266"/>
    </source>
</evidence>
<keyword evidence="4 10" id="KW-0812">Transmembrane</keyword>
<reference evidence="11 12" key="1">
    <citation type="journal article" date="2008" name="Nature">
        <title>The genome of the model beetle and pest Tribolium castaneum.</title>
        <authorList>
            <consortium name="Tribolium Genome Sequencing Consortium"/>
            <person name="Richards S."/>
            <person name="Gibbs R.A."/>
            <person name="Weinstock G.M."/>
            <person name="Brown S.J."/>
            <person name="Denell R."/>
            <person name="Beeman R.W."/>
            <person name="Gibbs R."/>
            <person name="Beeman R.W."/>
            <person name="Brown S.J."/>
            <person name="Bucher G."/>
            <person name="Friedrich M."/>
            <person name="Grimmelikhuijzen C.J."/>
            <person name="Klingler M."/>
            <person name="Lorenzen M."/>
            <person name="Richards S."/>
            <person name="Roth S."/>
            <person name="Schroder R."/>
            <person name="Tautz D."/>
            <person name="Zdobnov E.M."/>
            <person name="Muzny D."/>
            <person name="Gibbs R.A."/>
            <person name="Weinstock G.M."/>
            <person name="Attaway T."/>
            <person name="Bell S."/>
            <person name="Buhay C.J."/>
            <person name="Chandrabose M.N."/>
            <person name="Chavez D."/>
            <person name="Clerk-Blankenburg K.P."/>
            <person name="Cree A."/>
            <person name="Dao M."/>
            <person name="Davis C."/>
            <person name="Chacko J."/>
            <person name="Dinh H."/>
            <person name="Dugan-Rocha S."/>
            <person name="Fowler G."/>
            <person name="Garner T.T."/>
            <person name="Garnes J."/>
            <person name="Gnirke A."/>
            <person name="Hawes A."/>
            <person name="Hernandez J."/>
            <person name="Hines S."/>
            <person name="Holder M."/>
            <person name="Hume J."/>
            <person name="Jhangiani S.N."/>
            <person name="Joshi V."/>
            <person name="Khan Z.M."/>
            <person name="Jackson L."/>
            <person name="Kovar C."/>
            <person name="Kowis A."/>
            <person name="Lee S."/>
            <person name="Lewis L.R."/>
            <person name="Margolis J."/>
            <person name="Morgan M."/>
            <person name="Nazareth L.V."/>
            <person name="Nguyen N."/>
            <person name="Okwuonu G."/>
            <person name="Parker D."/>
            <person name="Richards S."/>
            <person name="Ruiz S.J."/>
            <person name="Santibanez J."/>
            <person name="Savard J."/>
            <person name="Scherer S.E."/>
            <person name="Schneider B."/>
            <person name="Sodergren E."/>
            <person name="Tautz D."/>
            <person name="Vattahil S."/>
            <person name="Villasana D."/>
            <person name="White C.S."/>
            <person name="Wright R."/>
            <person name="Park Y."/>
            <person name="Beeman R.W."/>
            <person name="Lord J."/>
            <person name="Oppert B."/>
            <person name="Lorenzen M."/>
            <person name="Brown S."/>
            <person name="Wang L."/>
            <person name="Savard J."/>
            <person name="Tautz D."/>
            <person name="Richards S."/>
            <person name="Weinstock G."/>
            <person name="Gibbs R.A."/>
            <person name="Liu Y."/>
            <person name="Worley K."/>
            <person name="Weinstock G."/>
            <person name="Elsik C.G."/>
            <person name="Reese J.T."/>
            <person name="Elhaik E."/>
            <person name="Landan G."/>
            <person name="Graur D."/>
            <person name="Arensburger P."/>
            <person name="Atkinson P."/>
            <person name="Beeman R.W."/>
            <person name="Beidler J."/>
            <person name="Brown S.J."/>
            <person name="Demuth J.P."/>
            <person name="Drury D.W."/>
            <person name="Du Y.Z."/>
            <person name="Fujiwara H."/>
            <person name="Lorenzen M."/>
            <person name="Maselli V."/>
            <person name="Osanai M."/>
            <person name="Park Y."/>
            <person name="Robertson H.M."/>
            <person name="Tu Z."/>
            <person name="Wang J.J."/>
            <person name="Wang S."/>
            <person name="Richards S."/>
            <person name="Song H."/>
            <person name="Zhang L."/>
            <person name="Sodergren E."/>
            <person name="Werner D."/>
            <person name="Stanke M."/>
            <person name="Morgenstern B."/>
            <person name="Solovyev V."/>
            <person name="Kosarev P."/>
            <person name="Brown G."/>
            <person name="Chen H.C."/>
            <person name="Ermolaeva O."/>
            <person name="Hlavina W."/>
            <person name="Kapustin Y."/>
            <person name="Kiryutin B."/>
            <person name="Kitts P."/>
            <person name="Maglott D."/>
            <person name="Pruitt K."/>
            <person name="Sapojnikov V."/>
            <person name="Souvorov A."/>
            <person name="Mackey A.J."/>
            <person name="Waterhouse R.M."/>
            <person name="Wyder S."/>
            <person name="Zdobnov E.M."/>
            <person name="Zdobnov E.M."/>
            <person name="Wyder S."/>
            <person name="Kriventseva E.V."/>
            <person name="Kadowaki T."/>
            <person name="Bork P."/>
            <person name="Aranda M."/>
            <person name="Bao R."/>
            <person name="Beermann A."/>
            <person name="Berns N."/>
            <person name="Bolognesi R."/>
            <person name="Bonneton F."/>
            <person name="Bopp D."/>
            <person name="Brown S.J."/>
            <person name="Bucher G."/>
            <person name="Butts T."/>
            <person name="Chaumot A."/>
            <person name="Denell R.E."/>
            <person name="Ferrier D.E."/>
            <person name="Friedrich M."/>
            <person name="Gordon C.M."/>
            <person name="Jindra M."/>
            <person name="Klingler M."/>
            <person name="Lan Q."/>
            <person name="Lattorff H.M."/>
            <person name="Laudet V."/>
            <person name="von Levetsow C."/>
            <person name="Liu Z."/>
            <person name="Lutz R."/>
            <person name="Lynch J.A."/>
            <person name="da Fonseca R.N."/>
            <person name="Posnien N."/>
            <person name="Reuter R."/>
            <person name="Roth S."/>
            <person name="Savard J."/>
            <person name="Schinko J.B."/>
            <person name="Schmitt C."/>
            <person name="Schoppmeier M."/>
            <person name="Schroder R."/>
            <person name="Shippy T.D."/>
            <person name="Simonnet F."/>
            <person name="Marques-Souza H."/>
            <person name="Tautz D."/>
            <person name="Tomoyasu Y."/>
            <person name="Trauner J."/>
            <person name="Van der Zee M."/>
            <person name="Vervoort M."/>
            <person name="Wittkopp N."/>
            <person name="Wimmer E.A."/>
            <person name="Yang X."/>
            <person name="Jones A.K."/>
            <person name="Sattelle D.B."/>
            <person name="Ebert P.R."/>
            <person name="Nelson D."/>
            <person name="Scott J.G."/>
            <person name="Beeman R.W."/>
            <person name="Muthukrishnan S."/>
            <person name="Kramer K.J."/>
            <person name="Arakane Y."/>
            <person name="Beeman R.W."/>
            <person name="Zhu Q."/>
            <person name="Hogenkamp D."/>
            <person name="Dixit R."/>
            <person name="Oppert B."/>
            <person name="Jiang H."/>
            <person name="Zou Z."/>
            <person name="Marshall J."/>
            <person name="Elpidina E."/>
            <person name="Vinokurov K."/>
            <person name="Oppert C."/>
            <person name="Zou Z."/>
            <person name="Evans J."/>
            <person name="Lu Z."/>
            <person name="Zhao P."/>
            <person name="Sumathipala N."/>
            <person name="Altincicek B."/>
            <person name="Vilcinskas A."/>
            <person name="Williams M."/>
            <person name="Hultmark D."/>
            <person name="Hetru C."/>
            <person name="Jiang H."/>
            <person name="Grimmelikhuijzen C.J."/>
            <person name="Hauser F."/>
            <person name="Cazzamali G."/>
            <person name="Williamson M."/>
            <person name="Park Y."/>
            <person name="Li B."/>
            <person name="Tanaka Y."/>
            <person name="Predel R."/>
            <person name="Neupert S."/>
            <person name="Schachtner J."/>
            <person name="Verleyen P."/>
            <person name="Raible F."/>
            <person name="Bork P."/>
            <person name="Friedrich M."/>
            <person name="Walden K.K."/>
            <person name="Robertson H.M."/>
            <person name="Angeli S."/>
            <person name="Foret S."/>
            <person name="Bucher G."/>
            <person name="Schuetz S."/>
            <person name="Maleszka R."/>
            <person name="Wimmer E.A."/>
            <person name="Beeman R.W."/>
            <person name="Lorenzen M."/>
            <person name="Tomoyasu Y."/>
            <person name="Miller S.C."/>
            <person name="Grossmann D."/>
            <person name="Bucher G."/>
        </authorList>
    </citation>
    <scope>NUCLEOTIDE SEQUENCE [LARGE SCALE GENOMIC DNA]</scope>
    <source>
        <strain evidence="11 12">Georgia GA2</strain>
    </source>
</reference>
<dbReference type="Pfam" id="PF02949">
    <property type="entry name" value="7tm_6"/>
    <property type="match status" value="1"/>
</dbReference>
<feature type="transmembrane region" description="Helical" evidence="10">
    <location>
        <begin position="358"/>
        <end position="376"/>
    </location>
</feature>
<evidence type="ECO:0000256" key="3">
    <source>
        <dbReference type="ARBA" id="ARBA00022606"/>
    </source>
</evidence>
<keyword evidence="2" id="KW-1003">Cell membrane</keyword>
<evidence type="ECO:0000256" key="4">
    <source>
        <dbReference type="ARBA" id="ARBA00022692"/>
    </source>
</evidence>
<evidence type="ECO:0000256" key="9">
    <source>
        <dbReference type="ARBA" id="ARBA00023224"/>
    </source>
</evidence>
<keyword evidence="8 10" id="KW-0675">Receptor</keyword>
<reference evidence="11 12" key="2">
    <citation type="journal article" date="2010" name="Nucleic Acids Res.">
        <title>BeetleBase in 2010: revisions to provide comprehensive genomic information for Tribolium castaneum.</title>
        <authorList>
            <person name="Kim H.S."/>
            <person name="Murphy T."/>
            <person name="Xia J."/>
            <person name="Caragea D."/>
            <person name="Park Y."/>
            <person name="Beeman R.W."/>
            <person name="Lorenzen M.D."/>
            <person name="Butcher S."/>
            <person name="Manak J.R."/>
            <person name="Brown S.J."/>
        </authorList>
    </citation>
    <scope>GENOME REANNOTATION</scope>
    <source>
        <strain evidence="11 12">Georgia GA2</strain>
    </source>
</reference>
<keyword evidence="9 10" id="KW-0807">Transducer</keyword>
<dbReference type="EMBL" id="KQ971380">
    <property type="protein sequence ID" value="EEZ97788.1"/>
    <property type="molecule type" value="Genomic_DNA"/>
</dbReference>
<evidence type="ECO:0000256" key="5">
    <source>
        <dbReference type="ARBA" id="ARBA00022725"/>
    </source>
</evidence>
<dbReference type="GO" id="GO:0050911">
    <property type="term" value="P:detection of chemical stimulus involved in sensory perception of smell"/>
    <property type="evidence" value="ECO:0000318"/>
    <property type="project" value="GO_Central"/>
</dbReference>